<keyword evidence="3" id="KW-1185">Reference proteome</keyword>
<reference evidence="2" key="1">
    <citation type="submission" date="2020-04" db="EMBL/GenBank/DDBJ databases">
        <authorList>
            <person name="Alioto T."/>
            <person name="Alioto T."/>
            <person name="Gomez Garrido J."/>
        </authorList>
    </citation>
    <scope>NUCLEOTIDE SEQUENCE</scope>
    <source>
        <strain evidence="2">A484AB</strain>
    </source>
</reference>
<evidence type="ECO:0000313" key="3">
    <source>
        <dbReference type="Proteomes" id="UP001152795"/>
    </source>
</evidence>
<gene>
    <name evidence="2" type="ORF">PACLA_8A085644</name>
</gene>
<dbReference type="Proteomes" id="UP001152795">
    <property type="component" value="Unassembled WGS sequence"/>
</dbReference>
<feature type="compositionally biased region" description="Basic and acidic residues" evidence="1">
    <location>
        <begin position="149"/>
        <end position="165"/>
    </location>
</feature>
<comment type="caution">
    <text evidence="2">The sequence shown here is derived from an EMBL/GenBank/DDBJ whole genome shotgun (WGS) entry which is preliminary data.</text>
</comment>
<evidence type="ECO:0000256" key="1">
    <source>
        <dbReference type="SAM" id="MobiDB-lite"/>
    </source>
</evidence>
<dbReference type="AlphaFoldDB" id="A0A6S7JNM6"/>
<name>A0A6S7JNM6_PARCT</name>
<dbReference type="EMBL" id="CACRXK020007497">
    <property type="protein sequence ID" value="CAB4012398.1"/>
    <property type="molecule type" value="Genomic_DNA"/>
</dbReference>
<dbReference type="OrthoDB" id="5988102at2759"/>
<protein>
    <submittedName>
        <fullName evidence="2">Uncharacterized protein</fullName>
    </submittedName>
</protein>
<dbReference type="PANTHER" id="PTHR33198:SF20">
    <property type="entry name" value="RETROTRANSPOSON GAG DOMAIN-CONTAINING PROTEIN"/>
    <property type="match status" value="1"/>
</dbReference>
<organism evidence="2 3">
    <name type="scientific">Paramuricea clavata</name>
    <name type="common">Red gorgonian</name>
    <name type="synonym">Violescent sea-whip</name>
    <dbReference type="NCBI Taxonomy" id="317549"/>
    <lineage>
        <taxon>Eukaryota</taxon>
        <taxon>Metazoa</taxon>
        <taxon>Cnidaria</taxon>
        <taxon>Anthozoa</taxon>
        <taxon>Octocorallia</taxon>
        <taxon>Malacalcyonacea</taxon>
        <taxon>Plexauridae</taxon>
        <taxon>Paramuricea</taxon>
    </lineage>
</organism>
<proteinExistence type="predicted"/>
<feature type="region of interest" description="Disordered" evidence="1">
    <location>
        <begin position="146"/>
        <end position="165"/>
    </location>
</feature>
<accession>A0A6S7JNM6</accession>
<dbReference type="PANTHER" id="PTHR33198">
    <property type="entry name" value="ANK_REP_REGION DOMAIN-CONTAINING PROTEIN-RELATED"/>
    <property type="match status" value="1"/>
</dbReference>
<evidence type="ECO:0000313" key="2">
    <source>
        <dbReference type="EMBL" id="CAB4012398.1"/>
    </source>
</evidence>
<sequence length="165" mass="19144">MAVALRHFAEFDVHLNCAIGIHWRKWLTRFKNLLLALYVDDTKRQRALLLHYAGENVNEIFETLPNTEAGEDENPFEKAATAKQENISAFRTRLRQLAMNCEFADNDREIKTQIVQNCLLHKLRMKALQNPELTLTQLLDASKAMEMSKSQEETIKERNKTSTHC</sequence>